<keyword evidence="3" id="KW-1185">Reference proteome</keyword>
<organism evidence="2">
    <name type="scientific">Oikopleura dioica</name>
    <name type="common">Tunicate</name>
    <dbReference type="NCBI Taxonomy" id="34765"/>
    <lineage>
        <taxon>Eukaryota</taxon>
        <taxon>Metazoa</taxon>
        <taxon>Chordata</taxon>
        <taxon>Tunicata</taxon>
        <taxon>Appendicularia</taxon>
        <taxon>Copelata</taxon>
        <taxon>Oikopleuridae</taxon>
        <taxon>Oikopleura</taxon>
    </lineage>
</organism>
<dbReference type="Proteomes" id="UP000001307">
    <property type="component" value="Unassembled WGS sequence"/>
</dbReference>
<accession>E4XA21</accession>
<dbReference type="AlphaFoldDB" id="E4XA21"/>
<dbReference type="EMBL" id="FN653031">
    <property type="protein sequence ID" value="CBY08375.1"/>
    <property type="molecule type" value="Genomic_DNA"/>
</dbReference>
<feature type="compositionally biased region" description="Acidic residues" evidence="1">
    <location>
        <begin position="32"/>
        <end position="43"/>
    </location>
</feature>
<proteinExistence type="predicted"/>
<feature type="region of interest" description="Disordered" evidence="1">
    <location>
        <begin position="1"/>
        <end position="81"/>
    </location>
</feature>
<protein>
    <submittedName>
        <fullName evidence="2">Uncharacterized protein</fullName>
    </submittedName>
</protein>
<sequence>MSESTGSEIQLDEVKKELEKTEQKLPEKKDCVEEEAQEEEDSFSELVPQGLDKSHQTKRRGTGFVFDESAEETEKQKKALQKSFETAKNEILEEEEEEEEEEEIVILRKSIKVLVSKKSLQVQVEIRISPRSGFRKGALLFAR</sequence>
<dbReference type="InParanoid" id="E4XA21"/>
<evidence type="ECO:0000256" key="1">
    <source>
        <dbReference type="SAM" id="MobiDB-lite"/>
    </source>
</evidence>
<feature type="compositionally biased region" description="Basic and acidic residues" evidence="1">
    <location>
        <begin position="12"/>
        <end position="31"/>
    </location>
</feature>
<name>E4XA21_OIKDI</name>
<reference evidence="2" key="1">
    <citation type="journal article" date="2010" name="Science">
        <title>Plasticity of animal genome architecture unmasked by rapid evolution of a pelagic tunicate.</title>
        <authorList>
            <person name="Denoeud F."/>
            <person name="Henriet S."/>
            <person name="Mungpakdee S."/>
            <person name="Aury J.M."/>
            <person name="Da Silva C."/>
            <person name="Brinkmann H."/>
            <person name="Mikhaleva J."/>
            <person name="Olsen L.C."/>
            <person name="Jubin C."/>
            <person name="Canestro C."/>
            <person name="Bouquet J.M."/>
            <person name="Danks G."/>
            <person name="Poulain J."/>
            <person name="Campsteijn C."/>
            <person name="Adamski M."/>
            <person name="Cross I."/>
            <person name="Yadetie F."/>
            <person name="Muffato M."/>
            <person name="Louis A."/>
            <person name="Butcher S."/>
            <person name="Tsagkogeorga G."/>
            <person name="Konrad A."/>
            <person name="Singh S."/>
            <person name="Jensen M.F."/>
            <person name="Cong E.H."/>
            <person name="Eikeseth-Otteraa H."/>
            <person name="Noel B."/>
            <person name="Anthouard V."/>
            <person name="Porcel B.M."/>
            <person name="Kachouri-Lafond R."/>
            <person name="Nishino A."/>
            <person name="Ugolini M."/>
            <person name="Chourrout P."/>
            <person name="Nishida H."/>
            <person name="Aasland R."/>
            <person name="Huzurbazar S."/>
            <person name="Westhof E."/>
            <person name="Delsuc F."/>
            <person name="Lehrach H."/>
            <person name="Reinhardt R."/>
            <person name="Weissenbach J."/>
            <person name="Roy S.W."/>
            <person name="Artiguenave F."/>
            <person name="Postlethwait J.H."/>
            <person name="Manak J.R."/>
            <person name="Thompson E.M."/>
            <person name="Jaillon O."/>
            <person name="Du Pasquier L."/>
            <person name="Boudinot P."/>
            <person name="Liberles D.A."/>
            <person name="Volff J.N."/>
            <person name="Philippe H."/>
            <person name="Lenhard B."/>
            <person name="Roest Crollius H."/>
            <person name="Wincker P."/>
            <person name="Chourrout D."/>
        </authorList>
    </citation>
    <scope>NUCLEOTIDE SEQUENCE [LARGE SCALE GENOMIC DNA]</scope>
</reference>
<evidence type="ECO:0000313" key="3">
    <source>
        <dbReference type="Proteomes" id="UP000001307"/>
    </source>
</evidence>
<dbReference type="OrthoDB" id="10577781at2759"/>
<gene>
    <name evidence="2" type="ORF">GSOID_T00004941001</name>
</gene>
<evidence type="ECO:0000313" key="2">
    <source>
        <dbReference type="EMBL" id="CBY08375.1"/>
    </source>
</evidence>